<organism evidence="1 2">
    <name type="scientific">Pleurodeles waltl</name>
    <name type="common">Iberian ribbed newt</name>
    <dbReference type="NCBI Taxonomy" id="8319"/>
    <lineage>
        <taxon>Eukaryota</taxon>
        <taxon>Metazoa</taxon>
        <taxon>Chordata</taxon>
        <taxon>Craniata</taxon>
        <taxon>Vertebrata</taxon>
        <taxon>Euteleostomi</taxon>
        <taxon>Amphibia</taxon>
        <taxon>Batrachia</taxon>
        <taxon>Caudata</taxon>
        <taxon>Salamandroidea</taxon>
        <taxon>Salamandridae</taxon>
        <taxon>Pleurodelinae</taxon>
        <taxon>Pleurodeles</taxon>
    </lineage>
</organism>
<evidence type="ECO:0000313" key="2">
    <source>
        <dbReference type="Proteomes" id="UP001066276"/>
    </source>
</evidence>
<gene>
    <name evidence="1" type="ORF">NDU88_005492</name>
</gene>
<accession>A0AAV7LLG2</accession>
<reference evidence="1" key="1">
    <citation type="journal article" date="2022" name="bioRxiv">
        <title>Sequencing and chromosome-scale assembly of the giantPleurodeles waltlgenome.</title>
        <authorList>
            <person name="Brown T."/>
            <person name="Elewa A."/>
            <person name="Iarovenko S."/>
            <person name="Subramanian E."/>
            <person name="Araus A.J."/>
            <person name="Petzold A."/>
            <person name="Susuki M."/>
            <person name="Suzuki K.-i.T."/>
            <person name="Hayashi T."/>
            <person name="Toyoda A."/>
            <person name="Oliveira C."/>
            <person name="Osipova E."/>
            <person name="Leigh N.D."/>
            <person name="Simon A."/>
            <person name="Yun M.H."/>
        </authorList>
    </citation>
    <scope>NUCLEOTIDE SEQUENCE</scope>
    <source>
        <strain evidence="1">20211129_DDA</strain>
        <tissue evidence="1">Liver</tissue>
    </source>
</reference>
<sequence>MQAPQCAQARPFKVDPCARCMGQSASRGTVFELYTKGARQTGYRDLHPIINNKYAGLEHYSITRQLVLAERKRERVILAVLVHPPTRKHWKCLKAHASFVSSLELLHTGPGCLAAACFPATSQK</sequence>
<name>A0AAV7LLG2_PLEWA</name>
<comment type="caution">
    <text evidence="1">The sequence shown here is derived from an EMBL/GenBank/DDBJ whole genome shotgun (WGS) entry which is preliminary data.</text>
</comment>
<dbReference type="EMBL" id="JANPWB010000015">
    <property type="protein sequence ID" value="KAJ1092382.1"/>
    <property type="molecule type" value="Genomic_DNA"/>
</dbReference>
<dbReference type="AlphaFoldDB" id="A0AAV7LLG2"/>
<dbReference type="Proteomes" id="UP001066276">
    <property type="component" value="Chromosome 11"/>
</dbReference>
<proteinExistence type="predicted"/>
<evidence type="ECO:0000313" key="1">
    <source>
        <dbReference type="EMBL" id="KAJ1092382.1"/>
    </source>
</evidence>
<protein>
    <submittedName>
        <fullName evidence="1">Uncharacterized protein</fullName>
    </submittedName>
</protein>
<keyword evidence="2" id="KW-1185">Reference proteome</keyword>